<evidence type="ECO:0000259" key="5">
    <source>
        <dbReference type="Pfam" id="PF25137"/>
    </source>
</evidence>
<dbReference type="InterPro" id="IPR018211">
    <property type="entry name" value="ADH_Fe_CS"/>
</dbReference>
<protein>
    <submittedName>
        <fullName evidence="6">Aldehyde reductase</fullName>
    </submittedName>
</protein>
<gene>
    <name evidence="6" type="ORF">HR45_16045</name>
</gene>
<keyword evidence="3" id="KW-0560">Oxidoreductase</keyword>
<dbReference type="Pfam" id="PF00465">
    <property type="entry name" value="Fe-ADH"/>
    <property type="match status" value="1"/>
</dbReference>
<comment type="similarity">
    <text evidence="2">Belongs to the iron-containing alcohol dehydrogenase family.</text>
</comment>
<dbReference type="InterPro" id="IPR056798">
    <property type="entry name" value="ADH_Fe_C"/>
</dbReference>
<dbReference type="GO" id="GO:0005829">
    <property type="term" value="C:cytosol"/>
    <property type="evidence" value="ECO:0007669"/>
    <property type="project" value="TreeGrafter"/>
</dbReference>
<dbReference type="InterPro" id="IPR044731">
    <property type="entry name" value="BDH-like"/>
</dbReference>
<feature type="domain" description="Alcohol dehydrogenase iron-type/glycerol dehydrogenase GldA" evidence="4">
    <location>
        <begin position="9"/>
        <end position="175"/>
    </location>
</feature>
<reference evidence="6 7" key="1">
    <citation type="submission" date="2014-06" db="EMBL/GenBank/DDBJ databases">
        <title>Shewanella sp. YQH10.</title>
        <authorList>
            <person name="Liu Y."/>
            <person name="Zeng R."/>
        </authorList>
    </citation>
    <scope>NUCLEOTIDE SEQUENCE [LARGE SCALE GENOMIC DNA]</scope>
    <source>
        <strain evidence="6 7">YQH10</strain>
    </source>
</reference>
<comment type="cofactor">
    <cofactor evidence="1">
        <name>Fe cation</name>
        <dbReference type="ChEBI" id="CHEBI:24875"/>
    </cofactor>
</comment>
<dbReference type="GO" id="GO:0046872">
    <property type="term" value="F:metal ion binding"/>
    <property type="evidence" value="ECO:0007669"/>
    <property type="project" value="InterPro"/>
</dbReference>
<dbReference type="PANTHER" id="PTHR43633:SF1">
    <property type="entry name" value="ALCOHOL DEHYDROGENASE YQHD"/>
    <property type="match status" value="1"/>
</dbReference>
<dbReference type="GO" id="GO:1990362">
    <property type="term" value="F:butanol dehydrogenase (NAD+) activity"/>
    <property type="evidence" value="ECO:0007669"/>
    <property type="project" value="InterPro"/>
</dbReference>
<dbReference type="eggNOG" id="COG1979">
    <property type="taxonomic scope" value="Bacteria"/>
</dbReference>
<proteinExistence type="inferred from homology"/>
<evidence type="ECO:0000256" key="2">
    <source>
        <dbReference type="ARBA" id="ARBA00007358"/>
    </source>
</evidence>
<evidence type="ECO:0000259" key="4">
    <source>
        <dbReference type="Pfam" id="PF00465"/>
    </source>
</evidence>
<feature type="domain" description="Fe-containing alcohol dehydrogenase-like C-terminal" evidence="5">
    <location>
        <begin position="186"/>
        <end position="384"/>
    </location>
</feature>
<dbReference type="RefSeq" id="WP_037444815.1">
    <property type="nucleotide sequence ID" value="NZ_JPEO01000017.1"/>
</dbReference>
<evidence type="ECO:0000256" key="1">
    <source>
        <dbReference type="ARBA" id="ARBA00001962"/>
    </source>
</evidence>
<accession>A0A094JB76</accession>
<dbReference type="GO" id="GO:1990002">
    <property type="term" value="F:methylglyoxal reductase (NADPH) (acetol producing) activity"/>
    <property type="evidence" value="ECO:0007669"/>
    <property type="project" value="TreeGrafter"/>
</dbReference>
<comment type="caution">
    <text evidence="6">The sequence shown here is derived from an EMBL/GenBank/DDBJ whole genome shotgun (WGS) entry which is preliminary data.</text>
</comment>
<dbReference type="STRING" id="1515746.HR45_16045"/>
<dbReference type="EMBL" id="JPEO01000017">
    <property type="protein sequence ID" value="KFZ36492.1"/>
    <property type="molecule type" value="Genomic_DNA"/>
</dbReference>
<dbReference type="PANTHER" id="PTHR43633">
    <property type="entry name" value="ALCOHOL DEHYDROGENASE YQHD"/>
    <property type="match status" value="1"/>
</dbReference>
<organism evidence="6 7">
    <name type="scientific">Shewanella mangrovi</name>
    <dbReference type="NCBI Taxonomy" id="1515746"/>
    <lineage>
        <taxon>Bacteria</taxon>
        <taxon>Pseudomonadati</taxon>
        <taxon>Pseudomonadota</taxon>
        <taxon>Gammaproteobacteria</taxon>
        <taxon>Alteromonadales</taxon>
        <taxon>Shewanellaceae</taxon>
        <taxon>Shewanella</taxon>
    </lineage>
</organism>
<dbReference type="Gene3D" id="1.20.1090.10">
    <property type="entry name" value="Dehydroquinate synthase-like - alpha domain"/>
    <property type="match status" value="1"/>
</dbReference>
<dbReference type="PROSITE" id="PS00913">
    <property type="entry name" value="ADH_IRON_1"/>
    <property type="match status" value="1"/>
</dbReference>
<sequence>MENFTFHNPVKVLFGKNQIAQINQEIPKDKRVLIVYGGGSVVKTGVLQRVKDALENEVVFEFGGVEANPHYETLMRAVEIVKSEKIDFLLAVGGGSVIDGTKFIAAAAMYEGDTWEIVKSYGSVVKAALPIGCVLTIAATGSEMNNVSVVTKAETKDKLFFGSPFVLPKFSVLEPEITFTLPQNQTANGVVDAFIHILEQYVTYPVNAKIPDRFAEALLKTLKEEGPKALVTPDDYDARANIMWSATMALNGILATGTPADWATHMIGQEITGLYGLDHAQTLAIVLPALWKFCKADKSAKLAQYAANVWDIPSAEEDVMADKAIEITVDFFESMGLKTHLADYGLGEEIIPHVVEKLRAHGHVNIGEKQKITAESAAEILKLAL</sequence>
<dbReference type="FunFam" id="3.40.50.1970:FF:000003">
    <property type="entry name" value="Alcohol dehydrogenase, iron-containing"/>
    <property type="match status" value="1"/>
</dbReference>
<dbReference type="SUPFAM" id="SSF56796">
    <property type="entry name" value="Dehydroquinate synthase-like"/>
    <property type="match status" value="1"/>
</dbReference>
<dbReference type="Proteomes" id="UP000029264">
    <property type="component" value="Unassembled WGS sequence"/>
</dbReference>
<keyword evidence="7" id="KW-1185">Reference proteome</keyword>
<name>A0A094JB76_9GAMM</name>
<dbReference type="InterPro" id="IPR001670">
    <property type="entry name" value="ADH_Fe/GldA"/>
</dbReference>
<dbReference type="Pfam" id="PF25137">
    <property type="entry name" value="ADH_Fe_C"/>
    <property type="match status" value="1"/>
</dbReference>
<dbReference type="GO" id="GO:0008106">
    <property type="term" value="F:alcohol dehydrogenase (NADP+) activity"/>
    <property type="evidence" value="ECO:0007669"/>
    <property type="project" value="TreeGrafter"/>
</dbReference>
<dbReference type="Gene3D" id="3.40.50.1970">
    <property type="match status" value="1"/>
</dbReference>
<dbReference type="AlphaFoldDB" id="A0A094JB76"/>
<dbReference type="OrthoDB" id="9815791at2"/>
<dbReference type="PROSITE" id="PS00060">
    <property type="entry name" value="ADH_IRON_2"/>
    <property type="match status" value="1"/>
</dbReference>
<evidence type="ECO:0000256" key="3">
    <source>
        <dbReference type="ARBA" id="ARBA00023002"/>
    </source>
</evidence>
<dbReference type="CDD" id="cd08187">
    <property type="entry name" value="BDH"/>
    <property type="match status" value="1"/>
</dbReference>
<evidence type="ECO:0000313" key="6">
    <source>
        <dbReference type="EMBL" id="KFZ36492.1"/>
    </source>
</evidence>
<evidence type="ECO:0000313" key="7">
    <source>
        <dbReference type="Proteomes" id="UP000029264"/>
    </source>
</evidence>